<gene>
    <name evidence="14" type="ORF">DVW87_03510</name>
</gene>
<dbReference type="Gene3D" id="2.170.130.10">
    <property type="entry name" value="TonB-dependent receptor, plug domain"/>
    <property type="match status" value="1"/>
</dbReference>
<dbReference type="EMBL" id="QQNB01000001">
    <property type="protein sequence ID" value="RDE06770.1"/>
    <property type="molecule type" value="Genomic_DNA"/>
</dbReference>
<evidence type="ECO:0000256" key="1">
    <source>
        <dbReference type="ARBA" id="ARBA00004571"/>
    </source>
</evidence>
<evidence type="ECO:0000259" key="13">
    <source>
        <dbReference type="Pfam" id="PF07715"/>
    </source>
</evidence>
<dbReference type="AlphaFoldDB" id="A0A369W073"/>
<evidence type="ECO:0000256" key="2">
    <source>
        <dbReference type="ARBA" id="ARBA00022448"/>
    </source>
</evidence>
<dbReference type="Pfam" id="PF00593">
    <property type="entry name" value="TonB_dep_Rec_b-barrel"/>
    <property type="match status" value="1"/>
</dbReference>
<dbReference type="InterPro" id="IPR000531">
    <property type="entry name" value="Beta-barrel_TonB"/>
</dbReference>
<evidence type="ECO:0000256" key="5">
    <source>
        <dbReference type="ARBA" id="ARBA00023077"/>
    </source>
</evidence>
<proteinExistence type="inferred from homology"/>
<dbReference type="PANTHER" id="PTHR47234">
    <property type="match status" value="1"/>
</dbReference>
<evidence type="ECO:0000256" key="4">
    <source>
        <dbReference type="ARBA" id="ARBA00022692"/>
    </source>
</evidence>
<keyword evidence="3 8" id="KW-1134">Transmembrane beta strand</keyword>
<dbReference type="PROSITE" id="PS52016">
    <property type="entry name" value="TONB_DEPENDENT_REC_3"/>
    <property type="match status" value="1"/>
</dbReference>
<keyword evidence="4 8" id="KW-0812">Transmembrane</keyword>
<protein>
    <submittedName>
        <fullName evidence="14">TonB-dependent receptor</fullName>
    </submittedName>
</protein>
<dbReference type="PANTHER" id="PTHR47234:SF1">
    <property type="entry name" value="TONB-DEPENDENT RECEPTOR"/>
    <property type="match status" value="1"/>
</dbReference>
<keyword evidence="2 8" id="KW-0813">Transport</keyword>
<evidence type="ECO:0000256" key="6">
    <source>
        <dbReference type="ARBA" id="ARBA00023136"/>
    </source>
</evidence>
<evidence type="ECO:0000259" key="12">
    <source>
        <dbReference type="Pfam" id="PF00593"/>
    </source>
</evidence>
<evidence type="ECO:0000256" key="9">
    <source>
        <dbReference type="RuleBase" id="RU003357"/>
    </source>
</evidence>
<keyword evidence="7 8" id="KW-0998">Cell outer membrane</keyword>
<keyword evidence="15" id="KW-1185">Reference proteome</keyword>
<keyword evidence="6 8" id="KW-0472">Membrane</keyword>
<evidence type="ECO:0000313" key="14">
    <source>
        <dbReference type="EMBL" id="RDE06770.1"/>
    </source>
</evidence>
<comment type="subcellular location">
    <subcellularLocation>
        <location evidence="1 8">Cell outer membrane</location>
        <topology evidence="1 8">Multi-pass membrane protein</topology>
    </subcellularLocation>
</comment>
<dbReference type="InterPro" id="IPR036942">
    <property type="entry name" value="Beta-barrel_TonB_sf"/>
</dbReference>
<feature type="chain" id="PRO_5016834956" evidence="11">
    <location>
        <begin position="26"/>
        <end position="1015"/>
    </location>
</feature>
<organism evidence="14 15">
    <name type="scientific">Sphingomonas aracearum</name>
    <dbReference type="NCBI Taxonomy" id="2283317"/>
    <lineage>
        <taxon>Bacteria</taxon>
        <taxon>Pseudomonadati</taxon>
        <taxon>Pseudomonadota</taxon>
        <taxon>Alphaproteobacteria</taxon>
        <taxon>Sphingomonadales</taxon>
        <taxon>Sphingomonadaceae</taxon>
        <taxon>Sphingomonas</taxon>
    </lineage>
</organism>
<evidence type="ECO:0000256" key="10">
    <source>
        <dbReference type="SAM" id="MobiDB-lite"/>
    </source>
</evidence>
<comment type="similarity">
    <text evidence="8 9">Belongs to the TonB-dependent receptor family.</text>
</comment>
<accession>A0A369W073</accession>
<dbReference type="GO" id="GO:0009279">
    <property type="term" value="C:cell outer membrane"/>
    <property type="evidence" value="ECO:0007669"/>
    <property type="project" value="UniProtKB-SubCell"/>
</dbReference>
<evidence type="ECO:0000256" key="11">
    <source>
        <dbReference type="SAM" id="SignalP"/>
    </source>
</evidence>
<keyword evidence="11" id="KW-0732">Signal</keyword>
<dbReference type="InterPro" id="IPR012910">
    <property type="entry name" value="Plug_dom"/>
</dbReference>
<dbReference type="Gene3D" id="2.40.170.20">
    <property type="entry name" value="TonB-dependent receptor, beta-barrel domain"/>
    <property type="match status" value="1"/>
</dbReference>
<dbReference type="Pfam" id="PF07715">
    <property type="entry name" value="Plug"/>
    <property type="match status" value="1"/>
</dbReference>
<feature type="domain" description="TonB-dependent receptor plug" evidence="13">
    <location>
        <begin position="67"/>
        <end position="183"/>
    </location>
</feature>
<evidence type="ECO:0000256" key="7">
    <source>
        <dbReference type="ARBA" id="ARBA00023237"/>
    </source>
</evidence>
<feature type="domain" description="TonB-dependent receptor-like beta-barrel" evidence="12">
    <location>
        <begin position="415"/>
        <end position="981"/>
    </location>
</feature>
<keyword evidence="5 9" id="KW-0798">TonB box</keyword>
<dbReference type="RefSeq" id="WP_114686351.1">
    <property type="nucleotide sequence ID" value="NZ_QQNB01000001.1"/>
</dbReference>
<evidence type="ECO:0000256" key="3">
    <source>
        <dbReference type="ARBA" id="ARBA00022452"/>
    </source>
</evidence>
<comment type="caution">
    <text evidence="14">The sequence shown here is derived from an EMBL/GenBank/DDBJ whole genome shotgun (WGS) entry which is preliminary data.</text>
</comment>
<dbReference type="InterPro" id="IPR037066">
    <property type="entry name" value="Plug_dom_sf"/>
</dbReference>
<dbReference type="InterPro" id="IPR039426">
    <property type="entry name" value="TonB-dep_rcpt-like"/>
</dbReference>
<dbReference type="SUPFAM" id="SSF56935">
    <property type="entry name" value="Porins"/>
    <property type="match status" value="1"/>
</dbReference>
<feature type="region of interest" description="Disordered" evidence="10">
    <location>
        <begin position="28"/>
        <end position="48"/>
    </location>
</feature>
<feature type="signal peptide" evidence="11">
    <location>
        <begin position="1"/>
        <end position="25"/>
    </location>
</feature>
<dbReference type="Proteomes" id="UP000253918">
    <property type="component" value="Unassembled WGS sequence"/>
</dbReference>
<reference evidence="14 15" key="1">
    <citation type="submission" date="2018-07" db="EMBL/GenBank/DDBJ databases">
        <title>a novel species of Sphingomonas isolated from the rhizosphere soil of Araceae plant.</title>
        <authorList>
            <person name="Zhiyong W."/>
            <person name="Qinglan Z."/>
            <person name="Zhiwei F."/>
            <person name="Ding X."/>
            <person name="Gejiao W."/>
            <person name="Shixue Z."/>
        </authorList>
    </citation>
    <scope>NUCLEOTIDE SEQUENCE [LARGE SCALE GENOMIC DNA]</scope>
    <source>
        <strain evidence="14 15">WZY 27</strain>
    </source>
</reference>
<dbReference type="OrthoDB" id="7051241at2"/>
<keyword evidence="14" id="KW-0675">Receptor</keyword>
<name>A0A369W073_9SPHN</name>
<sequence>MLKKQYLAACAFSVLALGLAAPAHAQIAADQQAQPEPPTQTLPREEVQDSQAAEIVVTGSLIRGTPEDSALPVNVIGGDELAKMGAPSAVELFKMLPTASASLGEANQFDSRAQGAEGIATANLRGLSPQRTLVLLNSKRLATSGNGVPAVDINLIPSAAIGRIEVLKDGAAATYGSEAVAGVVNFITRTDQEGFRVSGAYKFVQDTDGDIDASVSYGHVGENFRVLAAIGFQKRGELMARDREFAVQPYLNNPQGGWTGGGNPANFLAVAPTGAPLSAVQPDAGCTTLSGVVGANGRCYTQYTGFDVISDLEKRGTAFIDFEADLTSSTKFEVTALYGRSTVPHYLTSPSYLLTQSPSVAALGGTNPTPFVAGFYVPAANPGLIAYRAANPGIPAAASGVVFPTLLFRPFLAGGNPAFYGDDKENGSSRGMRKSESMRFTADLTQRLTPDIDLNLGATYHHYYRYIDGYDSFGDRVQLALRGLGGPNCNVAANTPGQNGCQWLNPFSNAIGTNLVTGATNPQATAALANSADLARWFFVKSSTRVDTELFVADASISGKTGLHLPGGDVAFGVGAQYRYSWFDTRYGANNNLAINPCRESPINGNTNPAACAPNTQGQAASPPNGALGFLGTNRDSNLKGGVYALFGELQLPILQPLNVQLAARYEDYGGGVGSTFDPQIRARLQITDWLAVRGGFGTTFRAPTLANLNANSVTSLQLIGSTFKPVDVFGNANLKPESSKNYSGGILLTAGGFTAALDYFRYELEDALVTDPLSSMVATLFPSTGGNTCAANPTLVARFTFNTGPCTAATTVANISRVRTELQNGAAITNSGLDLQVDYKADSLFGSDMRFGAGATVTYTLEDKIGPITVAGVQVAQGYDGVGLLNYQTTLYPLPEWKGQGYIDLGGGPVDTRLTINYTDGLHDQRADARTGPFAPDLSVSAAGTTLLQGADINEFVTADFNIQVRLAGQVTLTGTVYNILDAQPPFAREDYNYEPFVGNPFGRMFKVGVSAQF</sequence>
<evidence type="ECO:0000313" key="15">
    <source>
        <dbReference type="Proteomes" id="UP000253918"/>
    </source>
</evidence>
<evidence type="ECO:0000256" key="8">
    <source>
        <dbReference type="PROSITE-ProRule" id="PRU01360"/>
    </source>
</evidence>